<protein>
    <recommendedName>
        <fullName evidence="4">DUF3306 domain-containing protein</fullName>
    </recommendedName>
</protein>
<keyword evidence="3" id="KW-1185">Reference proteome</keyword>
<organism evidence="2 3">
    <name type="scientific">Bisbaumannia pacifica</name>
    <dbReference type="NCBI Taxonomy" id="77098"/>
    <lineage>
        <taxon>Bacteria</taxon>
        <taxon>Pseudomonadati</taxon>
        <taxon>Pseudomonadota</taxon>
        <taxon>Gammaproteobacteria</taxon>
        <taxon>Oceanospirillales</taxon>
        <taxon>Halomonadaceae</taxon>
        <taxon>Bisbaumannia</taxon>
    </lineage>
</organism>
<dbReference type="EMBL" id="BJUK01000007">
    <property type="protein sequence ID" value="GEK46586.1"/>
    <property type="molecule type" value="Genomic_DNA"/>
</dbReference>
<evidence type="ECO:0000313" key="3">
    <source>
        <dbReference type="Proteomes" id="UP000321275"/>
    </source>
</evidence>
<dbReference type="Pfam" id="PF11748">
    <property type="entry name" value="DUF3306"/>
    <property type="match status" value="1"/>
</dbReference>
<dbReference type="OrthoDB" id="5609487at2"/>
<comment type="caution">
    <text evidence="2">The sequence shown here is derived from an EMBL/GenBank/DDBJ whole genome shotgun (WGS) entry which is preliminary data.</text>
</comment>
<feature type="compositionally biased region" description="Basic and acidic residues" evidence="1">
    <location>
        <begin position="1"/>
        <end position="21"/>
    </location>
</feature>
<sequence length="172" mass="18759">MNRLARWSERKREAAQAEKPEAAPPAEEPGDIAEVAPHSGEATPLPDPDDLAPGSEISAFMASGVGEALRRRALRRLFAGEQYGVRDGLDDYDDDYRRLQPLAGELAERLRRWTRPTEETAQEDPAQKETAQDDLSTEADGDPVPGDLASAASREAGDDKTRPEPPQTLDQG</sequence>
<dbReference type="Proteomes" id="UP000321275">
    <property type="component" value="Unassembled WGS sequence"/>
</dbReference>
<feature type="region of interest" description="Disordered" evidence="1">
    <location>
        <begin position="105"/>
        <end position="172"/>
    </location>
</feature>
<evidence type="ECO:0000313" key="2">
    <source>
        <dbReference type="EMBL" id="GEK46586.1"/>
    </source>
</evidence>
<dbReference type="AlphaFoldDB" id="A0A510X589"/>
<reference evidence="2 3" key="1">
    <citation type="submission" date="2019-07" db="EMBL/GenBank/DDBJ databases">
        <title>Whole genome shotgun sequence of Halomonas pacifica NBRC 102220.</title>
        <authorList>
            <person name="Hosoyama A."/>
            <person name="Uohara A."/>
            <person name="Ohji S."/>
            <person name="Ichikawa N."/>
        </authorList>
    </citation>
    <scope>NUCLEOTIDE SEQUENCE [LARGE SCALE GENOMIC DNA]</scope>
    <source>
        <strain evidence="2 3">NBRC 102220</strain>
    </source>
</reference>
<gene>
    <name evidence="2" type="ORF">HPA02_08690</name>
</gene>
<feature type="compositionally biased region" description="Basic and acidic residues" evidence="1">
    <location>
        <begin position="106"/>
        <end position="118"/>
    </location>
</feature>
<evidence type="ECO:0008006" key="4">
    <source>
        <dbReference type="Google" id="ProtNLM"/>
    </source>
</evidence>
<feature type="region of interest" description="Disordered" evidence="1">
    <location>
        <begin position="1"/>
        <end position="56"/>
    </location>
</feature>
<dbReference type="InterPro" id="IPR021735">
    <property type="entry name" value="DUF3306"/>
</dbReference>
<proteinExistence type="predicted"/>
<evidence type="ECO:0000256" key="1">
    <source>
        <dbReference type="SAM" id="MobiDB-lite"/>
    </source>
</evidence>
<accession>A0A510X589</accession>
<name>A0A510X589_9GAMM</name>